<name>A0ABR3MWQ3_9TELE</name>
<dbReference type="EMBL" id="JAYMGO010000008">
    <property type="protein sequence ID" value="KAL1269040.1"/>
    <property type="molecule type" value="Genomic_DNA"/>
</dbReference>
<accession>A0ABR3MWQ3</accession>
<keyword evidence="2" id="KW-1185">Reference proteome</keyword>
<evidence type="ECO:0000313" key="1">
    <source>
        <dbReference type="EMBL" id="KAL1269040.1"/>
    </source>
</evidence>
<proteinExistence type="predicted"/>
<dbReference type="Proteomes" id="UP001558613">
    <property type="component" value="Unassembled WGS sequence"/>
</dbReference>
<protein>
    <submittedName>
        <fullName evidence="1">Uncharacterized protein</fullName>
    </submittedName>
</protein>
<organism evidence="1 2">
    <name type="scientific">Cirrhinus molitorella</name>
    <name type="common">mud carp</name>
    <dbReference type="NCBI Taxonomy" id="172907"/>
    <lineage>
        <taxon>Eukaryota</taxon>
        <taxon>Metazoa</taxon>
        <taxon>Chordata</taxon>
        <taxon>Craniata</taxon>
        <taxon>Vertebrata</taxon>
        <taxon>Euteleostomi</taxon>
        <taxon>Actinopterygii</taxon>
        <taxon>Neopterygii</taxon>
        <taxon>Teleostei</taxon>
        <taxon>Ostariophysi</taxon>
        <taxon>Cypriniformes</taxon>
        <taxon>Cyprinidae</taxon>
        <taxon>Labeoninae</taxon>
        <taxon>Labeonini</taxon>
        <taxon>Cirrhinus</taxon>
    </lineage>
</organism>
<gene>
    <name evidence="1" type="ORF">QQF64_031329</name>
</gene>
<sequence length="8" mass="896">MCQPSPFS</sequence>
<comment type="caution">
    <text evidence="1">The sequence shown here is derived from an EMBL/GenBank/DDBJ whole genome shotgun (WGS) entry which is preliminary data.</text>
</comment>
<feature type="non-terminal residue" evidence="1">
    <location>
        <position position="8"/>
    </location>
</feature>
<evidence type="ECO:0000313" key="2">
    <source>
        <dbReference type="Proteomes" id="UP001558613"/>
    </source>
</evidence>
<reference evidence="1 2" key="1">
    <citation type="submission" date="2023-09" db="EMBL/GenBank/DDBJ databases">
        <authorList>
            <person name="Wang M."/>
        </authorList>
    </citation>
    <scope>NUCLEOTIDE SEQUENCE [LARGE SCALE GENOMIC DNA]</scope>
    <source>
        <strain evidence="1">GT-2023</strain>
        <tissue evidence="1">Liver</tissue>
    </source>
</reference>